<feature type="region of interest" description="Disordered" evidence="1">
    <location>
        <begin position="1"/>
        <end position="38"/>
    </location>
</feature>
<dbReference type="VEuPathDB" id="FungiDB:UREG_02114"/>
<feature type="region of interest" description="Disordered" evidence="1">
    <location>
        <begin position="399"/>
        <end position="418"/>
    </location>
</feature>
<dbReference type="eggNOG" id="ENOG502RWCR">
    <property type="taxonomic scope" value="Eukaryota"/>
</dbReference>
<dbReference type="OrthoDB" id="5394557at2759"/>
<proteinExistence type="predicted"/>
<dbReference type="KEGG" id="ure:UREG_02114"/>
<dbReference type="GeneID" id="8441310"/>
<feature type="region of interest" description="Disordered" evidence="1">
    <location>
        <begin position="280"/>
        <end position="327"/>
    </location>
</feature>
<feature type="compositionally biased region" description="Polar residues" evidence="1">
    <location>
        <begin position="312"/>
        <end position="327"/>
    </location>
</feature>
<evidence type="ECO:0000256" key="1">
    <source>
        <dbReference type="SAM" id="MobiDB-lite"/>
    </source>
</evidence>
<feature type="compositionally biased region" description="Low complexity" evidence="1">
    <location>
        <begin position="280"/>
        <end position="305"/>
    </location>
</feature>
<evidence type="ECO:0000313" key="3">
    <source>
        <dbReference type="Proteomes" id="UP000002058"/>
    </source>
</evidence>
<gene>
    <name evidence="2" type="ORF">UREG_02114</name>
</gene>
<dbReference type="InParanoid" id="C4JKF7"/>
<sequence length="418" mass="44520">MVQSMKGENRQNIPSSNESQGRSMTESDGKGNGRRRTQVAVNSSVVHARGPYVTLPCPVLSSNGALSAGGMHPGSYDQHVLSRPSPIALHSAPGSCSPYSMLHSSFDFAPGNGSNFAHRSSYISGYSMNYDDDTSYQVQQPHSNLLAHGNIGDGNTFSSTAGTKSWYETCQTKSLHGVFAENDSNNPMAGSGYPFMLQQPHTPVPNDNVSVFPLVNSFPTGLTSSDRTLPNPVGYRNSSFPAATSISEIATNVSMGSGQMPSYKSSWGVDKTFSHDIHISRASSSATSSTTSSDRSRPSPSSPSDIGFGYISITSNPPVPTMPTSTCTVPEIMNLSERYHTAGESRHLNGSQGGGFSESYTPDMYTYGRGRGSRPTLISGHVYVRNPADSEPITVSRPEQLLRPAPPPPPALVNAEVI</sequence>
<accession>C4JKF7</accession>
<dbReference type="OMA" id="SKSQCAY"/>
<dbReference type="RefSeq" id="XP_002542598.1">
    <property type="nucleotide sequence ID" value="XM_002542552.1"/>
</dbReference>
<name>C4JKF7_UNCRE</name>
<dbReference type="EMBL" id="CH476615">
    <property type="protein sequence ID" value="EEP77265.1"/>
    <property type="molecule type" value="Genomic_DNA"/>
</dbReference>
<feature type="compositionally biased region" description="Polar residues" evidence="1">
    <location>
        <begin position="10"/>
        <end position="24"/>
    </location>
</feature>
<evidence type="ECO:0000313" key="2">
    <source>
        <dbReference type="EMBL" id="EEP77265.1"/>
    </source>
</evidence>
<dbReference type="Proteomes" id="UP000002058">
    <property type="component" value="Unassembled WGS sequence"/>
</dbReference>
<organism evidence="2 3">
    <name type="scientific">Uncinocarpus reesii (strain UAMH 1704)</name>
    <dbReference type="NCBI Taxonomy" id="336963"/>
    <lineage>
        <taxon>Eukaryota</taxon>
        <taxon>Fungi</taxon>
        <taxon>Dikarya</taxon>
        <taxon>Ascomycota</taxon>
        <taxon>Pezizomycotina</taxon>
        <taxon>Eurotiomycetes</taxon>
        <taxon>Eurotiomycetidae</taxon>
        <taxon>Onygenales</taxon>
        <taxon>Onygenaceae</taxon>
        <taxon>Uncinocarpus</taxon>
    </lineage>
</organism>
<keyword evidence="3" id="KW-1185">Reference proteome</keyword>
<reference evidence="3" key="1">
    <citation type="journal article" date="2009" name="Genome Res.">
        <title>Comparative genomic analyses of the human fungal pathogens Coccidioides and their relatives.</title>
        <authorList>
            <person name="Sharpton T.J."/>
            <person name="Stajich J.E."/>
            <person name="Rounsley S.D."/>
            <person name="Gardner M.J."/>
            <person name="Wortman J.R."/>
            <person name="Jordar V.S."/>
            <person name="Maiti R."/>
            <person name="Kodira C.D."/>
            <person name="Neafsey D.E."/>
            <person name="Zeng Q."/>
            <person name="Hung C.-Y."/>
            <person name="McMahan C."/>
            <person name="Muszewska A."/>
            <person name="Grynberg M."/>
            <person name="Mandel M.A."/>
            <person name="Kellner E.M."/>
            <person name="Barker B.M."/>
            <person name="Galgiani J.N."/>
            <person name="Orbach M.J."/>
            <person name="Kirkland T.N."/>
            <person name="Cole G.T."/>
            <person name="Henn M.R."/>
            <person name="Birren B.W."/>
            <person name="Taylor J.W."/>
        </authorList>
    </citation>
    <scope>NUCLEOTIDE SEQUENCE [LARGE SCALE GENOMIC DNA]</scope>
    <source>
        <strain evidence="3">UAMH 1704</strain>
    </source>
</reference>
<dbReference type="HOGENOM" id="CLU_663937_0_0_1"/>
<protein>
    <submittedName>
        <fullName evidence="2">Uncharacterized protein</fullName>
    </submittedName>
</protein>
<dbReference type="AlphaFoldDB" id="C4JKF7"/>